<sequence>MVAWGYGYEYRCVCVSWAGLGKSEESRQYRQDIVMRPTLVCGRCSNISADLFSNKSAKLQLFFCRGIRAISPCHHR</sequence>
<name>A0A974D686_XENLA</name>
<organism evidence="1 2">
    <name type="scientific">Xenopus laevis</name>
    <name type="common">African clawed frog</name>
    <dbReference type="NCBI Taxonomy" id="8355"/>
    <lineage>
        <taxon>Eukaryota</taxon>
        <taxon>Metazoa</taxon>
        <taxon>Chordata</taxon>
        <taxon>Craniata</taxon>
        <taxon>Vertebrata</taxon>
        <taxon>Euteleostomi</taxon>
        <taxon>Amphibia</taxon>
        <taxon>Batrachia</taxon>
        <taxon>Anura</taxon>
        <taxon>Pipoidea</taxon>
        <taxon>Pipidae</taxon>
        <taxon>Xenopodinae</taxon>
        <taxon>Xenopus</taxon>
        <taxon>Xenopus</taxon>
    </lineage>
</organism>
<dbReference type="AlphaFoldDB" id="A0A974D686"/>
<accession>A0A974D686</accession>
<dbReference type="EMBL" id="CM004472">
    <property type="protein sequence ID" value="OCT85957.1"/>
    <property type="molecule type" value="Genomic_DNA"/>
</dbReference>
<dbReference type="Proteomes" id="UP000694892">
    <property type="component" value="Chromosome 4L"/>
</dbReference>
<proteinExistence type="predicted"/>
<reference evidence="2" key="1">
    <citation type="journal article" date="2016" name="Nature">
        <title>Genome evolution in the allotetraploid frog Xenopus laevis.</title>
        <authorList>
            <person name="Session A.M."/>
            <person name="Uno Y."/>
            <person name="Kwon T."/>
            <person name="Chapman J.A."/>
            <person name="Toyoda A."/>
            <person name="Takahashi S."/>
            <person name="Fukui A."/>
            <person name="Hikosaka A."/>
            <person name="Suzuki A."/>
            <person name="Kondo M."/>
            <person name="van Heeringen S.J."/>
            <person name="Quigley I."/>
            <person name="Heinz S."/>
            <person name="Ogino H."/>
            <person name="Ochi H."/>
            <person name="Hellsten U."/>
            <person name="Lyons J.B."/>
            <person name="Simakov O."/>
            <person name="Putnam N."/>
            <person name="Stites J."/>
            <person name="Kuroki Y."/>
            <person name="Tanaka T."/>
            <person name="Michiue T."/>
            <person name="Watanabe M."/>
            <person name="Bogdanovic O."/>
            <person name="Lister R."/>
            <person name="Georgiou G."/>
            <person name="Paranjpe S.S."/>
            <person name="van Kruijsbergen I."/>
            <person name="Shu S."/>
            <person name="Carlson J."/>
            <person name="Kinoshita T."/>
            <person name="Ohta Y."/>
            <person name="Mawaribuchi S."/>
            <person name="Jenkins J."/>
            <person name="Grimwood J."/>
            <person name="Schmutz J."/>
            <person name="Mitros T."/>
            <person name="Mozaffari S.V."/>
            <person name="Suzuki Y."/>
            <person name="Haramoto Y."/>
            <person name="Yamamoto T.S."/>
            <person name="Takagi C."/>
            <person name="Heald R."/>
            <person name="Miller K."/>
            <person name="Haudenschild C."/>
            <person name="Kitzman J."/>
            <person name="Nakayama T."/>
            <person name="Izutsu Y."/>
            <person name="Robert J."/>
            <person name="Fortriede J."/>
            <person name="Burns K."/>
            <person name="Lotay V."/>
            <person name="Karimi K."/>
            <person name="Yasuoka Y."/>
            <person name="Dichmann D.S."/>
            <person name="Flajnik M.F."/>
            <person name="Houston D.W."/>
            <person name="Shendure J."/>
            <person name="DuPasquier L."/>
            <person name="Vize P.D."/>
            <person name="Zorn A.M."/>
            <person name="Ito M."/>
            <person name="Marcotte E.M."/>
            <person name="Wallingford J.B."/>
            <person name="Ito Y."/>
            <person name="Asashima M."/>
            <person name="Ueno N."/>
            <person name="Matsuda Y."/>
            <person name="Veenstra G.J."/>
            <person name="Fujiyama A."/>
            <person name="Harland R.M."/>
            <person name="Taira M."/>
            <person name="Rokhsar D.S."/>
        </authorList>
    </citation>
    <scope>NUCLEOTIDE SEQUENCE [LARGE SCALE GENOMIC DNA]</scope>
    <source>
        <strain evidence="2">J</strain>
    </source>
</reference>
<gene>
    <name evidence="1" type="ORF">XELAEV_18024125mg</name>
</gene>
<evidence type="ECO:0000313" key="2">
    <source>
        <dbReference type="Proteomes" id="UP000694892"/>
    </source>
</evidence>
<protein>
    <submittedName>
        <fullName evidence="1">Uncharacterized protein</fullName>
    </submittedName>
</protein>
<evidence type="ECO:0000313" key="1">
    <source>
        <dbReference type="EMBL" id="OCT85957.1"/>
    </source>
</evidence>